<dbReference type="EMBL" id="DVGA01000069">
    <property type="protein sequence ID" value="HIQ78967.1"/>
    <property type="molecule type" value="Genomic_DNA"/>
</dbReference>
<dbReference type="PANTHER" id="PTHR43308:SF5">
    <property type="entry name" value="S-LAYER PROTEIN _ PEPTIDOGLYCAN ENDO-BETA-N-ACETYLGLUCOSAMINIDASE"/>
    <property type="match status" value="1"/>
</dbReference>
<proteinExistence type="predicted"/>
<dbReference type="InterPro" id="IPR001119">
    <property type="entry name" value="SLH_dom"/>
</dbReference>
<feature type="chain" id="PRO_5039521013" evidence="3">
    <location>
        <begin position="28"/>
        <end position="431"/>
    </location>
</feature>
<dbReference type="InterPro" id="IPR051465">
    <property type="entry name" value="Cell_Envelope_Struct_Comp"/>
</dbReference>
<organism evidence="5 6">
    <name type="scientific">Candidatus Scatomorpha intestinavium</name>
    <dbReference type="NCBI Taxonomy" id="2840922"/>
    <lineage>
        <taxon>Bacteria</taxon>
        <taxon>Bacillati</taxon>
        <taxon>Bacillota</taxon>
        <taxon>Clostridia</taxon>
        <taxon>Eubacteriales</taxon>
        <taxon>Candidatus Scatomorpha</taxon>
    </lineage>
</organism>
<dbReference type="GO" id="GO:0008233">
    <property type="term" value="F:peptidase activity"/>
    <property type="evidence" value="ECO:0007669"/>
    <property type="project" value="InterPro"/>
</dbReference>
<name>A0A9D1CSL6_9FIRM</name>
<feature type="compositionally biased region" description="Polar residues" evidence="2">
    <location>
        <begin position="219"/>
        <end position="231"/>
    </location>
</feature>
<protein>
    <submittedName>
        <fullName evidence="5">S-layer homology domain-containing protein</fullName>
    </submittedName>
</protein>
<reference evidence="5" key="1">
    <citation type="submission" date="2020-10" db="EMBL/GenBank/DDBJ databases">
        <authorList>
            <person name="Gilroy R."/>
        </authorList>
    </citation>
    <scope>NUCLEOTIDE SEQUENCE</scope>
    <source>
        <strain evidence="5">ChiBcolR7-354</strain>
    </source>
</reference>
<evidence type="ECO:0000259" key="4">
    <source>
        <dbReference type="PROSITE" id="PS51272"/>
    </source>
</evidence>
<feature type="domain" description="SLH" evidence="4">
    <location>
        <begin position="29"/>
        <end position="92"/>
    </location>
</feature>
<gene>
    <name evidence="5" type="ORF">IAB77_06880</name>
</gene>
<accession>A0A9D1CSL6</accession>
<dbReference type="Pfam" id="PF13539">
    <property type="entry name" value="Peptidase_M15_4"/>
    <property type="match status" value="1"/>
</dbReference>
<dbReference type="Gene3D" id="3.30.1380.10">
    <property type="match status" value="1"/>
</dbReference>
<keyword evidence="1" id="KW-0677">Repeat</keyword>
<feature type="domain" description="SLH" evidence="4">
    <location>
        <begin position="154"/>
        <end position="217"/>
    </location>
</feature>
<dbReference type="PROSITE" id="PS51272">
    <property type="entry name" value="SLH"/>
    <property type="match status" value="2"/>
</dbReference>
<sequence length="431" mass="47385">MKKKPMSRVLALLLAAVFAVGALPASASYSASFSDVSADAWYADYVSLCATYGIINGYEDGTFRPEADITRAEFMKLLATIGELVPYKAIDTSMHWAAPYWDLMNDNGVLWGLDIPCTAAALDTAITRYEMCVMLSNFCSNVFSENFVELQNLQTAIADYSSIESKYVSSVEQAYGKGILTGYEDGTFRGNDTMTRSQAAAVVVRTAWPDERIEVSDANEVTGSTPSTDPDTGSAMDPADSFAWESRNYIDDWGNVSAEGRLILFGDASKSYFTGSEANLADYIVTVQVQTWDINSAGEYYTRTWNLEVNKAVAQEVVAIFEEIYASSERFPIHALGGARYTDSLRHSWGCAIDINPVENYYVNTTTWTALTGSYCYKTSDSPYCIRPDGIVVETFAKYGWGWGGGTAENDYTGWNTTADYMHFSILESGG</sequence>
<evidence type="ECO:0000256" key="2">
    <source>
        <dbReference type="SAM" id="MobiDB-lite"/>
    </source>
</evidence>
<keyword evidence="3" id="KW-0732">Signal</keyword>
<dbReference type="AlphaFoldDB" id="A0A9D1CSL6"/>
<evidence type="ECO:0000313" key="5">
    <source>
        <dbReference type="EMBL" id="HIQ78967.1"/>
    </source>
</evidence>
<dbReference type="PANTHER" id="PTHR43308">
    <property type="entry name" value="OUTER MEMBRANE PROTEIN ALPHA-RELATED"/>
    <property type="match status" value="1"/>
</dbReference>
<dbReference type="Pfam" id="PF00395">
    <property type="entry name" value="SLH"/>
    <property type="match status" value="2"/>
</dbReference>
<evidence type="ECO:0000256" key="1">
    <source>
        <dbReference type="ARBA" id="ARBA00022737"/>
    </source>
</evidence>
<feature type="signal peptide" evidence="3">
    <location>
        <begin position="1"/>
        <end position="27"/>
    </location>
</feature>
<evidence type="ECO:0000256" key="3">
    <source>
        <dbReference type="SAM" id="SignalP"/>
    </source>
</evidence>
<reference evidence="5" key="2">
    <citation type="journal article" date="2021" name="PeerJ">
        <title>Extensive microbial diversity within the chicken gut microbiome revealed by metagenomics and culture.</title>
        <authorList>
            <person name="Gilroy R."/>
            <person name="Ravi A."/>
            <person name="Getino M."/>
            <person name="Pursley I."/>
            <person name="Horton D.L."/>
            <person name="Alikhan N.F."/>
            <person name="Baker D."/>
            <person name="Gharbi K."/>
            <person name="Hall N."/>
            <person name="Watson M."/>
            <person name="Adriaenssens E.M."/>
            <person name="Foster-Nyarko E."/>
            <person name="Jarju S."/>
            <person name="Secka A."/>
            <person name="Antonio M."/>
            <person name="Oren A."/>
            <person name="Chaudhuri R.R."/>
            <person name="La Ragione R."/>
            <person name="Hildebrand F."/>
            <person name="Pallen M.J."/>
        </authorList>
    </citation>
    <scope>NUCLEOTIDE SEQUENCE</scope>
    <source>
        <strain evidence="5">ChiBcolR7-354</strain>
    </source>
</reference>
<feature type="region of interest" description="Disordered" evidence="2">
    <location>
        <begin position="217"/>
        <end position="238"/>
    </location>
</feature>
<comment type="caution">
    <text evidence="5">The sequence shown here is derived from an EMBL/GenBank/DDBJ whole genome shotgun (WGS) entry which is preliminary data.</text>
</comment>
<dbReference type="SUPFAM" id="SSF55166">
    <property type="entry name" value="Hedgehog/DD-peptidase"/>
    <property type="match status" value="1"/>
</dbReference>
<evidence type="ECO:0000313" key="6">
    <source>
        <dbReference type="Proteomes" id="UP000824262"/>
    </source>
</evidence>
<dbReference type="Proteomes" id="UP000824262">
    <property type="component" value="Unassembled WGS sequence"/>
</dbReference>
<dbReference type="InterPro" id="IPR039561">
    <property type="entry name" value="Peptidase_M15C"/>
</dbReference>
<dbReference type="InterPro" id="IPR009045">
    <property type="entry name" value="Zn_M74/Hedgehog-like"/>
</dbReference>